<dbReference type="GO" id="GO:0035312">
    <property type="term" value="F:5'-3' DNA exonuclease activity"/>
    <property type="evidence" value="ECO:0007669"/>
    <property type="project" value="TreeGrafter"/>
</dbReference>
<evidence type="ECO:0000313" key="5">
    <source>
        <dbReference type="EMBL" id="CUR51633.1"/>
    </source>
</evidence>
<dbReference type="GO" id="GO:0006303">
    <property type="term" value="P:double-strand break repair via nonhomologous end joining"/>
    <property type="evidence" value="ECO:0007669"/>
    <property type="project" value="TreeGrafter"/>
</dbReference>
<evidence type="ECO:0000256" key="1">
    <source>
        <dbReference type="ARBA" id="ARBA00022722"/>
    </source>
</evidence>
<dbReference type="PANTHER" id="PTHR23240">
    <property type="entry name" value="DNA CROSS-LINK REPAIR PROTEIN PSO2/SNM1-RELATED"/>
    <property type="match status" value="1"/>
</dbReference>
<name>A0A128A2Q9_9ARCH</name>
<dbReference type="AlphaFoldDB" id="A0A128A2Q9"/>
<evidence type="ECO:0000259" key="4">
    <source>
        <dbReference type="Pfam" id="PF07521"/>
    </source>
</evidence>
<dbReference type="GO" id="GO:0036297">
    <property type="term" value="P:interstrand cross-link repair"/>
    <property type="evidence" value="ECO:0007669"/>
    <property type="project" value="TreeGrafter"/>
</dbReference>
<dbReference type="GO" id="GO:0003684">
    <property type="term" value="F:damaged DNA binding"/>
    <property type="evidence" value="ECO:0007669"/>
    <property type="project" value="TreeGrafter"/>
</dbReference>
<dbReference type="Proteomes" id="UP000196239">
    <property type="component" value="Chromosome 1"/>
</dbReference>
<gene>
    <name evidence="5" type="ORF">NDEV_0868</name>
</gene>
<evidence type="ECO:0000313" key="6">
    <source>
        <dbReference type="Proteomes" id="UP000196239"/>
    </source>
</evidence>
<keyword evidence="2" id="KW-0378">Hydrolase</keyword>
<dbReference type="InterPro" id="IPR011108">
    <property type="entry name" value="RMMBL"/>
</dbReference>
<proteinExistence type="predicted"/>
<evidence type="ECO:0000256" key="3">
    <source>
        <dbReference type="ARBA" id="ARBA00022839"/>
    </source>
</evidence>
<protein>
    <recommendedName>
        <fullName evidence="4">Zn-dependent metallo-hydrolase RNA specificity domain-containing protein</fullName>
    </recommendedName>
</protein>
<keyword evidence="1" id="KW-0540">Nuclease</keyword>
<keyword evidence="3" id="KW-0269">Exonuclease</keyword>
<dbReference type="KEGG" id="ndv:NDEV_0868"/>
<accession>A0A128A2Q9</accession>
<evidence type="ECO:0000256" key="2">
    <source>
        <dbReference type="ARBA" id="ARBA00022801"/>
    </source>
</evidence>
<dbReference type="Gene3D" id="3.60.15.10">
    <property type="entry name" value="Ribonuclease Z/Hydroxyacylglutathione hydrolase-like"/>
    <property type="match status" value="1"/>
</dbReference>
<dbReference type="InterPro" id="IPR036866">
    <property type="entry name" value="RibonucZ/Hydroxyglut_hydro"/>
</dbReference>
<reference evidence="6" key="1">
    <citation type="submission" date="2015-10" db="EMBL/GenBank/DDBJ databases">
        <authorList>
            <person name="Lehtovirta-Morley L.E."/>
            <person name="Vieille C."/>
        </authorList>
    </citation>
    <scope>NUCLEOTIDE SEQUENCE [LARGE SCALE GENOMIC DNA]</scope>
</reference>
<dbReference type="PANTHER" id="PTHR23240:SF8">
    <property type="entry name" value="PROTEIN ARTEMIS"/>
    <property type="match status" value="1"/>
</dbReference>
<organism evidence="5 6">
    <name type="scientific">Nitrosotalea devaniterrae</name>
    <dbReference type="NCBI Taxonomy" id="1078905"/>
    <lineage>
        <taxon>Archaea</taxon>
        <taxon>Nitrososphaerota</taxon>
        <taxon>Nitrososphaeria</taxon>
        <taxon>Nitrosotaleales</taxon>
        <taxon>Nitrosotaleaceae</taxon>
        <taxon>Nitrosotalea</taxon>
    </lineage>
</organism>
<dbReference type="SUPFAM" id="SSF56281">
    <property type="entry name" value="Metallo-hydrolase/oxidoreductase"/>
    <property type="match status" value="1"/>
</dbReference>
<dbReference type="Gene3D" id="3.40.50.10890">
    <property type="match status" value="1"/>
</dbReference>
<keyword evidence="6" id="KW-1185">Reference proteome</keyword>
<feature type="domain" description="Zn-dependent metallo-hydrolase RNA specificity" evidence="4">
    <location>
        <begin position="275"/>
        <end position="318"/>
    </location>
</feature>
<dbReference type="EMBL" id="LN890280">
    <property type="protein sequence ID" value="CUR51633.1"/>
    <property type="molecule type" value="Genomic_DNA"/>
</dbReference>
<dbReference type="Pfam" id="PF07521">
    <property type="entry name" value="RMMBL"/>
    <property type="match status" value="1"/>
</dbReference>
<sequence length="332" mass="37283">MGTNLKLSSKVRMTSNGIVVMHGDKTVNLDPKRGTGNGISFVSHAHLDHLHNQKGQGVLIASRQTTEIAKLRGYLIENSVEEYENFSMIDAGHILGAKGLLFDDLFYTGDISIRDRGFMKGAMAPKCKTLITECTFGMPEYVFPTIDDTVKRVNEIISELYGKGKPVILLGYELGKAQILSYLFSHWQPYYHDSVKKVNDLYRKFGVPLSESIGHTEAESNGLLEKKPWLMIAPNMSGRNAFVKHMKSKYDAITIGFSGWAQSSRFSFARGHDYSIPLSDHCDYNELVDLVKRCNPEKIYTVHGFVDEFAADLVKMGYDAQPLREGSIDDYM</sequence>